<dbReference type="EMBL" id="AUSW01000015">
    <property type="protein sequence ID" value="ERL56131.1"/>
    <property type="molecule type" value="Genomic_DNA"/>
</dbReference>
<dbReference type="Pfam" id="PF05489">
    <property type="entry name" value="Phage_tail_X"/>
    <property type="match status" value="1"/>
</dbReference>
<gene>
    <name evidence="2" type="ORF">M917_0809</name>
</gene>
<evidence type="ECO:0000313" key="2">
    <source>
        <dbReference type="EMBL" id="ERL56131.1"/>
    </source>
</evidence>
<sequence length="85" mass="9569">MTQVIAQGYLQHIASDGDRWDSLSYQYYGNAIAYEQIIIANRHLSITTILSAGQIVFIPIISTPSKQLSDSLPPWLREDEADEDD</sequence>
<dbReference type="RefSeq" id="WP_021813462.1">
    <property type="nucleotide sequence ID" value="NZ_AUSW01000015.1"/>
</dbReference>
<protein>
    <submittedName>
        <fullName evidence="2">Putative inner membrane protein</fullName>
    </submittedName>
</protein>
<organism evidence="2 3">
    <name type="scientific">Psychrobacter aquaticus CMS 56</name>
    <dbReference type="NCBI Taxonomy" id="1354303"/>
    <lineage>
        <taxon>Bacteria</taxon>
        <taxon>Pseudomonadati</taxon>
        <taxon>Pseudomonadota</taxon>
        <taxon>Gammaproteobacteria</taxon>
        <taxon>Moraxellales</taxon>
        <taxon>Moraxellaceae</taxon>
        <taxon>Psychrobacter</taxon>
    </lineage>
</organism>
<name>U4T7N8_9GAMM</name>
<dbReference type="AlphaFoldDB" id="U4T7N8"/>
<evidence type="ECO:0000313" key="3">
    <source>
        <dbReference type="Proteomes" id="UP000016761"/>
    </source>
</evidence>
<dbReference type="InterPro" id="IPR008861">
    <property type="entry name" value="GpX-like"/>
</dbReference>
<keyword evidence="3" id="KW-1185">Reference proteome</keyword>
<reference evidence="2 3" key="1">
    <citation type="journal article" date="2013" name="Genome Announc.">
        <title>Draft Genome Sequence of Psychrobacter aquaticus Strain CMS 56T, Isolated from a Cyanobacterial Mat Sample Collected from Water Bodies in the McMurdo Dry Valley Region of Antarctica.</title>
        <authorList>
            <person name="Reddy G.S."/>
            <person name="Ara S."/>
            <person name="Singh A."/>
            <person name="Kumar Pinnaka A."/>
            <person name="Shivaji S."/>
        </authorList>
    </citation>
    <scope>NUCLEOTIDE SEQUENCE [LARGE SCALE GENOMIC DNA]</scope>
    <source>
        <strain evidence="2 3">CMS 56</strain>
    </source>
</reference>
<dbReference type="Proteomes" id="UP000016761">
    <property type="component" value="Unassembled WGS sequence"/>
</dbReference>
<accession>U4T7N8</accession>
<feature type="region of interest" description="Disordered" evidence="1">
    <location>
        <begin position="65"/>
        <end position="85"/>
    </location>
</feature>
<dbReference type="eggNOG" id="COG5004">
    <property type="taxonomic scope" value="Bacteria"/>
</dbReference>
<dbReference type="PATRIC" id="fig|1354303.4.peg.796"/>
<evidence type="ECO:0000256" key="1">
    <source>
        <dbReference type="SAM" id="MobiDB-lite"/>
    </source>
</evidence>
<proteinExistence type="predicted"/>
<dbReference type="OrthoDB" id="8602627at2"/>
<dbReference type="STRING" id="1354303.M917_0809"/>
<comment type="caution">
    <text evidence="2">The sequence shown here is derived from an EMBL/GenBank/DDBJ whole genome shotgun (WGS) entry which is preliminary data.</text>
</comment>